<evidence type="ECO:0000256" key="1">
    <source>
        <dbReference type="ARBA" id="ARBA00005593"/>
    </source>
</evidence>
<dbReference type="SUPFAM" id="SSF51905">
    <property type="entry name" value="FAD/NAD(P)-binding domain"/>
    <property type="match status" value="2"/>
</dbReference>
<sequence length="275" mass="30667">MDEEYGGIVLGTGLKSHSQCLLSVDGLKVLHADKNDYYGGASCSLNLTQINTVIFTFSVLLVCVVTLSSSYSFGSISGGNDEPIEKLGASREYNVDMIPKFMMANGTLVRVLIHMKVARYLHFKAVNGSLYTTKGRKYEFEDDTIDFIGHALALNSNDIYLDQPALDYVKRMKAFARLSAVYGEAETDKPEVDLKPGVDLLGPVDEILYNTYYRLTSTNNSEDDHCFISTSYDATTHFESTVEDVLAHIQHDKWKGRRPICGSECCKFRCSRINS</sequence>
<dbReference type="EMBL" id="JBFOLK010000005">
    <property type="protein sequence ID" value="KAL2511971.1"/>
    <property type="molecule type" value="Genomic_DNA"/>
</dbReference>
<protein>
    <submittedName>
        <fullName evidence="2">Guanosine nucleotide diphosphate dissociation inhibitor</fullName>
    </submittedName>
</protein>
<comment type="caution">
    <text evidence="2">The sequence shown here is derived from an EMBL/GenBank/DDBJ whole genome shotgun (WGS) entry which is preliminary data.</text>
</comment>
<accession>A0ABD1TGV7</accession>
<comment type="similarity">
    <text evidence="1">Belongs to the Rab GDI family.</text>
</comment>
<dbReference type="PANTHER" id="PTHR11787">
    <property type="entry name" value="RAB GDP-DISSOCIATION INHIBITOR"/>
    <property type="match status" value="1"/>
</dbReference>
<reference evidence="3" key="1">
    <citation type="submission" date="2024-07" db="EMBL/GenBank/DDBJ databases">
        <title>Two chromosome-level genome assemblies of Korean endemic species Abeliophyllum distichum and Forsythia ovata (Oleaceae).</title>
        <authorList>
            <person name="Jang H."/>
        </authorList>
    </citation>
    <scope>NUCLEOTIDE SEQUENCE [LARGE SCALE GENOMIC DNA]</scope>
</reference>
<gene>
    <name evidence="2" type="ORF">Adt_17571</name>
</gene>
<evidence type="ECO:0000313" key="3">
    <source>
        <dbReference type="Proteomes" id="UP001604336"/>
    </source>
</evidence>
<dbReference type="AlphaFoldDB" id="A0ABD1TGV7"/>
<dbReference type="InterPro" id="IPR018203">
    <property type="entry name" value="GDP_dissociation_inhibitor"/>
</dbReference>
<evidence type="ECO:0000313" key="2">
    <source>
        <dbReference type="EMBL" id="KAL2511971.1"/>
    </source>
</evidence>
<organism evidence="2 3">
    <name type="scientific">Abeliophyllum distichum</name>
    <dbReference type="NCBI Taxonomy" id="126358"/>
    <lineage>
        <taxon>Eukaryota</taxon>
        <taxon>Viridiplantae</taxon>
        <taxon>Streptophyta</taxon>
        <taxon>Embryophyta</taxon>
        <taxon>Tracheophyta</taxon>
        <taxon>Spermatophyta</taxon>
        <taxon>Magnoliopsida</taxon>
        <taxon>eudicotyledons</taxon>
        <taxon>Gunneridae</taxon>
        <taxon>Pentapetalae</taxon>
        <taxon>asterids</taxon>
        <taxon>lamiids</taxon>
        <taxon>Lamiales</taxon>
        <taxon>Oleaceae</taxon>
        <taxon>Forsythieae</taxon>
        <taxon>Abeliophyllum</taxon>
    </lineage>
</organism>
<dbReference type="Pfam" id="PF00996">
    <property type="entry name" value="GDI"/>
    <property type="match status" value="3"/>
</dbReference>
<name>A0ABD1TGV7_9LAMI</name>
<dbReference type="Proteomes" id="UP001604336">
    <property type="component" value="Unassembled WGS sequence"/>
</dbReference>
<dbReference type="PRINTS" id="PR00891">
    <property type="entry name" value="RABGDIREP"/>
</dbReference>
<dbReference type="Gene3D" id="3.30.519.10">
    <property type="entry name" value="Guanine Nucleotide Dissociation Inhibitor, domain 2"/>
    <property type="match status" value="1"/>
</dbReference>
<dbReference type="InterPro" id="IPR036188">
    <property type="entry name" value="FAD/NAD-bd_sf"/>
</dbReference>
<proteinExistence type="inferred from homology"/>
<dbReference type="Gene3D" id="3.50.50.60">
    <property type="entry name" value="FAD/NAD(P)-binding domain"/>
    <property type="match status" value="2"/>
</dbReference>
<dbReference type="PANTHER" id="PTHR11787:SF10">
    <property type="entry name" value="GUANOSINE NUCLEOTIDE DIPHOSPHATE DISSOCIATION INHIBITOR"/>
    <property type="match status" value="1"/>
</dbReference>
<keyword evidence="3" id="KW-1185">Reference proteome</keyword>